<dbReference type="Pfam" id="PF13302">
    <property type="entry name" value="Acetyltransf_3"/>
    <property type="match status" value="1"/>
</dbReference>
<dbReference type="PANTHER" id="PTHR43792:SF9">
    <property type="entry name" value="RIBOSOMAL-PROTEIN-ALANINE ACETYLTRANSFERASE"/>
    <property type="match status" value="1"/>
</dbReference>
<sequence>MITELHTTRLLLRKMRASDSTSLFPIWSDPEVTKFMNIDSFTEESQAKEMIFFLDELSKEDKAIRYAIIELESNQIIGSCGFNFIDFENEKAEIGYELSKLYWGQGYAKEAISCLIQSAFTDLHLNRIEAKIEPDNINSIKLIEKLSFTYEGTLRKAEKAKNRFIDLRLYSLLATD</sequence>
<dbReference type="PATRIC" id="fig|1397.4.peg.4487"/>
<organism evidence="1 2">
    <name type="scientific">Niallia circulans</name>
    <name type="common">Bacillus circulans</name>
    <dbReference type="NCBI Taxonomy" id="1397"/>
    <lineage>
        <taxon>Bacteria</taxon>
        <taxon>Bacillati</taxon>
        <taxon>Bacillota</taxon>
        <taxon>Bacilli</taxon>
        <taxon>Bacillales</taxon>
        <taxon>Bacillaceae</taxon>
        <taxon>Niallia</taxon>
    </lineage>
</organism>
<proteinExistence type="predicted"/>
<comment type="caution">
    <text evidence="1">The sequence shown here is derived from an EMBL/GenBank/DDBJ whole genome shotgun (WGS) entry which is preliminary data.</text>
</comment>
<name>A0A0J1HUQ3_NIACI</name>
<dbReference type="OrthoDB" id="9811523at2"/>
<dbReference type="PANTHER" id="PTHR43792">
    <property type="entry name" value="GNAT FAMILY, PUTATIVE (AFU_ORTHOLOGUE AFUA_3G00765)-RELATED-RELATED"/>
    <property type="match status" value="1"/>
</dbReference>
<dbReference type="PROSITE" id="PS51186">
    <property type="entry name" value="GNAT"/>
    <property type="match status" value="1"/>
</dbReference>
<accession>A0A0J1HUQ3</accession>
<dbReference type="SUPFAM" id="SSF55729">
    <property type="entry name" value="Acyl-CoA N-acyltransferases (Nat)"/>
    <property type="match status" value="1"/>
</dbReference>
<dbReference type="GO" id="GO:0005737">
    <property type="term" value="C:cytoplasm"/>
    <property type="evidence" value="ECO:0007669"/>
    <property type="project" value="TreeGrafter"/>
</dbReference>
<evidence type="ECO:0000313" key="1">
    <source>
        <dbReference type="EMBL" id="KLV17418.1"/>
    </source>
</evidence>
<dbReference type="InterPro" id="IPR000182">
    <property type="entry name" value="GNAT_dom"/>
</dbReference>
<keyword evidence="1" id="KW-0808">Transferase</keyword>
<dbReference type="RefSeq" id="WP_047944835.1">
    <property type="nucleotide sequence ID" value="NZ_JARMTQ010000032.1"/>
</dbReference>
<dbReference type="Proteomes" id="UP000036045">
    <property type="component" value="Unassembled WGS sequence"/>
</dbReference>
<dbReference type="Gene3D" id="3.40.630.30">
    <property type="match status" value="1"/>
</dbReference>
<keyword evidence="2" id="KW-1185">Reference proteome</keyword>
<gene>
    <name evidence="1" type="ORF">ABW02_24790</name>
</gene>
<protein>
    <submittedName>
        <fullName evidence="1">GNAT family acetyltransferase</fullName>
    </submittedName>
</protein>
<evidence type="ECO:0000313" key="2">
    <source>
        <dbReference type="Proteomes" id="UP000036045"/>
    </source>
</evidence>
<dbReference type="GO" id="GO:0008999">
    <property type="term" value="F:protein-N-terminal-alanine acetyltransferase activity"/>
    <property type="evidence" value="ECO:0007669"/>
    <property type="project" value="TreeGrafter"/>
</dbReference>
<reference evidence="1 2" key="1">
    <citation type="submission" date="2015-05" db="EMBL/GenBank/DDBJ databases">
        <title>Whole genome sequence and identification of bacterial endophytes from Costus igneus.</title>
        <authorList>
            <person name="Lee Y.P."/>
            <person name="Gan H.M."/>
            <person name="Eng W."/>
            <person name="Wheatley M.S."/>
            <person name="Caraballo A."/>
            <person name="Polter S."/>
            <person name="Savka M.A."/>
            <person name="Hudson A.O."/>
        </authorList>
    </citation>
    <scope>NUCLEOTIDE SEQUENCE [LARGE SCALE GENOMIC DNA]</scope>
    <source>
        <strain evidence="1 2">RIT379</strain>
    </source>
</reference>
<dbReference type="InterPro" id="IPR016181">
    <property type="entry name" value="Acyl_CoA_acyltransferase"/>
</dbReference>
<dbReference type="AlphaFoldDB" id="A0A0J1HUQ3"/>
<dbReference type="EMBL" id="LDPH01000048">
    <property type="protein sequence ID" value="KLV17418.1"/>
    <property type="molecule type" value="Genomic_DNA"/>
</dbReference>
<dbReference type="InterPro" id="IPR051531">
    <property type="entry name" value="N-acetyltransferase"/>
</dbReference>